<evidence type="ECO:0000313" key="3">
    <source>
        <dbReference type="Proteomes" id="UP000265703"/>
    </source>
</evidence>
<keyword evidence="1" id="KW-1133">Transmembrane helix</keyword>
<evidence type="ECO:0000313" key="2">
    <source>
        <dbReference type="EMBL" id="RIA87652.1"/>
    </source>
</evidence>
<dbReference type="EMBL" id="QKYT01000299">
    <property type="protein sequence ID" value="RIA87652.1"/>
    <property type="molecule type" value="Genomic_DNA"/>
</dbReference>
<proteinExistence type="predicted"/>
<accession>A0A397SPN3</accession>
<gene>
    <name evidence="2" type="ORF">C1645_776833</name>
</gene>
<protein>
    <submittedName>
        <fullName evidence="2">Uncharacterized protein</fullName>
    </submittedName>
</protein>
<keyword evidence="3" id="KW-1185">Reference proteome</keyword>
<reference evidence="2 3" key="1">
    <citation type="submission" date="2018-06" db="EMBL/GenBank/DDBJ databases">
        <title>Comparative genomics reveals the genomic features of Rhizophagus irregularis, R. cerebriforme, R. diaphanum and Gigaspora rosea, and their symbiotic lifestyle signature.</title>
        <authorList>
            <person name="Morin E."/>
            <person name="San Clemente H."/>
            <person name="Chen E.C.H."/>
            <person name="De La Providencia I."/>
            <person name="Hainaut M."/>
            <person name="Kuo A."/>
            <person name="Kohler A."/>
            <person name="Murat C."/>
            <person name="Tang N."/>
            <person name="Roy S."/>
            <person name="Loubradou J."/>
            <person name="Henrissat B."/>
            <person name="Grigoriev I.V."/>
            <person name="Corradi N."/>
            <person name="Roux C."/>
            <person name="Martin F.M."/>
        </authorList>
    </citation>
    <scope>NUCLEOTIDE SEQUENCE [LARGE SCALE GENOMIC DNA]</scope>
    <source>
        <strain evidence="2 3">DAOM 227022</strain>
    </source>
</reference>
<dbReference type="AlphaFoldDB" id="A0A397SPN3"/>
<comment type="caution">
    <text evidence="2">The sequence shown here is derived from an EMBL/GenBank/DDBJ whole genome shotgun (WGS) entry which is preliminary data.</text>
</comment>
<keyword evidence="1" id="KW-0812">Transmembrane</keyword>
<sequence>MFINLEAFVIPMMYHQVFRLNLISISPPSIEICLFWFYIRDLYQFPTIKANSHFAIVNIGSLITNSNFSPFIVIIVCLGYSLSK</sequence>
<organism evidence="2 3">
    <name type="scientific">Glomus cerebriforme</name>
    <dbReference type="NCBI Taxonomy" id="658196"/>
    <lineage>
        <taxon>Eukaryota</taxon>
        <taxon>Fungi</taxon>
        <taxon>Fungi incertae sedis</taxon>
        <taxon>Mucoromycota</taxon>
        <taxon>Glomeromycotina</taxon>
        <taxon>Glomeromycetes</taxon>
        <taxon>Glomerales</taxon>
        <taxon>Glomeraceae</taxon>
        <taxon>Glomus</taxon>
    </lineage>
</organism>
<feature type="transmembrane region" description="Helical" evidence="1">
    <location>
        <begin position="59"/>
        <end position="82"/>
    </location>
</feature>
<evidence type="ECO:0000256" key="1">
    <source>
        <dbReference type="SAM" id="Phobius"/>
    </source>
</evidence>
<dbReference type="OrthoDB" id="2431514at2759"/>
<name>A0A397SPN3_9GLOM</name>
<dbReference type="Proteomes" id="UP000265703">
    <property type="component" value="Unassembled WGS sequence"/>
</dbReference>
<feature type="transmembrane region" description="Helical" evidence="1">
    <location>
        <begin position="20"/>
        <end position="39"/>
    </location>
</feature>
<keyword evidence="1" id="KW-0472">Membrane</keyword>